<feature type="transmembrane region" description="Helical" evidence="9">
    <location>
        <begin position="204"/>
        <end position="229"/>
    </location>
</feature>
<dbReference type="InterPro" id="IPR020892">
    <property type="entry name" value="Cyclophilin-type_PPIase_CS"/>
</dbReference>
<organism evidence="11 12">
    <name type="scientific">Glossina austeni</name>
    <name type="common">Savannah tsetse fly</name>
    <dbReference type="NCBI Taxonomy" id="7395"/>
    <lineage>
        <taxon>Eukaryota</taxon>
        <taxon>Metazoa</taxon>
        <taxon>Ecdysozoa</taxon>
        <taxon>Arthropoda</taxon>
        <taxon>Hexapoda</taxon>
        <taxon>Insecta</taxon>
        <taxon>Pterygota</taxon>
        <taxon>Neoptera</taxon>
        <taxon>Endopterygota</taxon>
        <taxon>Diptera</taxon>
        <taxon>Brachycera</taxon>
        <taxon>Muscomorpha</taxon>
        <taxon>Hippoboscoidea</taxon>
        <taxon>Glossinidae</taxon>
        <taxon>Glossina</taxon>
    </lineage>
</organism>
<reference evidence="11" key="1">
    <citation type="submission" date="2020-05" db="UniProtKB">
        <authorList>
            <consortium name="EnsemblMetazoa"/>
        </authorList>
    </citation>
    <scope>IDENTIFICATION</scope>
    <source>
        <strain evidence="11">TTRI</strain>
    </source>
</reference>
<keyword evidence="5 8" id="KW-0413">Isomerase</keyword>
<dbReference type="Pfam" id="PF00160">
    <property type="entry name" value="Pro_isomerase"/>
    <property type="match status" value="1"/>
</dbReference>
<feature type="chain" id="PRO_5008399759" description="Peptidyl-prolyl cis-trans isomerase" evidence="8">
    <location>
        <begin position="22"/>
        <end position="236"/>
    </location>
</feature>
<evidence type="ECO:0000256" key="2">
    <source>
        <dbReference type="ARBA" id="ARBA00007365"/>
    </source>
</evidence>
<dbReference type="PANTHER" id="PTHR11071:SF478">
    <property type="entry name" value="PEPTIDYL-PROLYL CIS-TRANS ISOMERASE, RHODOPSIN-SPECIFIC ISOZYME"/>
    <property type="match status" value="1"/>
</dbReference>
<keyword evidence="9" id="KW-0812">Transmembrane</keyword>
<dbReference type="Proteomes" id="UP000078200">
    <property type="component" value="Unassembled WGS sequence"/>
</dbReference>
<keyword evidence="12" id="KW-1185">Reference proteome</keyword>
<evidence type="ECO:0000256" key="8">
    <source>
        <dbReference type="RuleBase" id="RU363019"/>
    </source>
</evidence>
<keyword evidence="6" id="KW-0716">Sensory transduction</keyword>
<evidence type="ECO:0000256" key="7">
    <source>
        <dbReference type="ARBA" id="ARBA00056644"/>
    </source>
</evidence>
<sequence length="236" mass="26373">MNIKNLLLFGLSLLHCSAVEGLSFTVTSKIYMDVKHQKKSLGRIVFGLFGKNSPKAVTNFRHICLRGINGSTYVGSNFHRVINRFLIQGGDIINGDGTGSTSIYGDYFEDEDTEIEHNRPGYLGMANRGPDTNGCQFYVTTVAAQWLNGKHTVFGKVLEGVDTIYAIEDVKTDTDDVPLHPVTISNCGEIPTEPFTFYPDDFNVWGWIKAAGIPVCSSFLILITFHYFFRQLDMYC</sequence>
<keyword evidence="6" id="KW-0844">Vision</keyword>
<dbReference type="InterPro" id="IPR002130">
    <property type="entry name" value="Cyclophilin-type_PPIase_dom"/>
</dbReference>
<dbReference type="GO" id="GO:0016018">
    <property type="term" value="F:cyclosporin A binding"/>
    <property type="evidence" value="ECO:0007669"/>
    <property type="project" value="TreeGrafter"/>
</dbReference>
<evidence type="ECO:0000313" key="11">
    <source>
        <dbReference type="EnsemblMetazoa" id="GAUT050938-PA"/>
    </source>
</evidence>
<accession>A0A1A9VXN4</accession>
<dbReference type="AlphaFoldDB" id="A0A1A9VXN4"/>
<dbReference type="PRINTS" id="PR00153">
    <property type="entry name" value="CSAPPISMRASE"/>
</dbReference>
<dbReference type="PROSITE" id="PS00170">
    <property type="entry name" value="CSA_PPIASE_1"/>
    <property type="match status" value="1"/>
</dbReference>
<evidence type="ECO:0000259" key="10">
    <source>
        <dbReference type="PROSITE" id="PS50072"/>
    </source>
</evidence>
<protein>
    <recommendedName>
        <fullName evidence="8">Peptidyl-prolyl cis-trans isomerase</fullName>
        <shortName evidence="8">PPIase</shortName>
        <ecNumber evidence="8">5.2.1.8</ecNumber>
    </recommendedName>
</protein>
<evidence type="ECO:0000256" key="1">
    <source>
        <dbReference type="ARBA" id="ARBA00000971"/>
    </source>
</evidence>
<dbReference type="GO" id="GO:0005737">
    <property type="term" value="C:cytoplasm"/>
    <property type="evidence" value="ECO:0007669"/>
    <property type="project" value="TreeGrafter"/>
</dbReference>
<dbReference type="PROSITE" id="PS50072">
    <property type="entry name" value="CSA_PPIASE_2"/>
    <property type="match status" value="1"/>
</dbReference>
<dbReference type="GO" id="GO:0003755">
    <property type="term" value="F:peptidyl-prolyl cis-trans isomerase activity"/>
    <property type="evidence" value="ECO:0007669"/>
    <property type="project" value="UniProtKB-UniRule"/>
</dbReference>
<evidence type="ECO:0000256" key="6">
    <source>
        <dbReference type="ARBA" id="ARBA00023305"/>
    </source>
</evidence>
<comment type="catalytic activity">
    <reaction evidence="1 8">
        <text>[protein]-peptidylproline (omega=180) = [protein]-peptidylproline (omega=0)</text>
        <dbReference type="Rhea" id="RHEA:16237"/>
        <dbReference type="Rhea" id="RHEA-COMP:10747"/>
        <dbReference type="Rhea" id="RHEA-COMP:10748"/>
        <dbReference type="ChEBI" id="CHEBI:83833"/>
        <dbReference type="ChEBI" id="CHEBI:83834"/>
        <dbReference type="EC" id="5.2.1.8"/>
    </reaction>
</comment>
<dbReference type="GO" id="GO:0007601">
    <property type="term" value="P:visual perception"/>
    <property type="evidence" value="ECO:0007669"/>
    <property type="project" value="UniProtKB-KW"/>
</dbReference>
<dbReference type="EC" id="5.2.1.8" evidence="8"/>
<keyword evidence="9" id="KW-0472">Membrane</keyword>
<comment type="function">
    <text evidence="7">PPIases accelerate the folding of proteins. It catalyzes the cis-trans isomerization of proline imidic peptide bonds in oligopeptides. Acts on the folding of rhodopsin RH1 and RH2 (but not RH3) and is required for visual transduction.</text>
</comment>
<keyword evidence="4 8" id="KW-0697">Rotamase</keyword>
<dbReference type="PANTHER" id="PTHR11071">
    <property type="entry name" value="PEPTIDYL-PROLYL CIS-TRANS ISOMERASE"/>
    <property type="match status" value="1"/>
</dbReference>
<dbReference type="SUPFAM" id="SSF50891">
    <property type="entry name" value="Cyclophilin-like"/>
    <property type="match status" value="1"/>
</dbReference>
<evidence type="ECO:0000256" key="3">
    <source>
        <dbReference type="ARBA" id="ARBA00022729"/>
    </source>
</evidence>
<dbReference type="VEuPathDB" id="VectorBase:GAUT050938"/>
<comment type="similarity">
    <text evidence="2 8">Belongs to the cyclophilin-type PPIase family.</text>
</comment>
<feature type="signal peptide" evidence="8">
    <location>
        <begin position="1"/>
        <end position="21"/>
    </location>
</feature>
<evidence type="ECO:0000256" key="4">
    <source>
        <dbReference type="ARBA" id="ARBA00023110"/>
    </source>
</evidence>
<keyword evidence="3 8" id="KW-0732">Signal</keyword>
<dbReference type="EnsemblMetazoa" id="GAUT050938-RA">
    <property type="protein sequence ID" value="GAUT050938-PA"/>
    <property type="gene ID" value="GAUT050938"/>
</dbReference>
<feature type="domain" description="PPIase cyclophilin-type" evidence="10">
    <location>
        <begin position="31"/>
        <end position="189"/>
    </location>
</feature>
<dbReference type="FunFam" id="2.40.100.10:FF:000019">
    <property type="entry name" value="Peptidyl-prolyl cis-trans isomerase"/>
    <property type="match status" value="1"/>
</dbReference>
<dbReference type="Gene3D" id="2.40.100.10">
    <property type="entry name" value="Cyclophilin-like"/>
    <property type="match status" value="1"/>
</dbReference>
<dbReference type="STRING" id="7395.A0A1A9VXN4"/>
<evidence type="ECO:0000256" key="9">
    <source>
        <dbReference type="SAM" id="Phobius"/>
    </source>
</evidence>
<dbReference type="InterPro" id="IPR029000">
    <property type="entry name" value="Cyclophilin-like_dom_sf"/>
</dbReference>
<evidence type="ECO:0000256" key="5">
    <source>
        <dbReference type="ARBA" id="ARBA00023235"/>
    </source>
</evidence>
<proteinExistence type="inferred from homology"/>
<dbReference type="GO" id="GO:0006457">
    <property type="term" value="P:protein folding"/>
    <property type="evidence" value="ECO:0007669"/>
    <property type="project" value="InterPro"/>
</dbReference>
<keyword evidence="9" id="KW-1133">Transmembrane helix</keyword>
<evidence type="ECO:0000313" key="12">
    <source>
        <dbReference type="Proteomes" id="UP000078200"/>
    </source>
</evidence>
<name>A0A1A9VXN4_GLOAU</name>